<evidence type="ECO:0000256" key="4">
    <source>
        <dbReference type="ARBA" id="ARBA00023319"/>
    </source>
</evidence>
<gene>
    <name evidence="6" type="ORF">MGAL_10B000139</name>
    <name evidence="7" type="ORF">MGAL_10B015155</name>
</gene>
<dbReference type="SMART" id="SM00408">
    <property type="entry name" value="IGc2"/>
    <property type="match status" value="1"/>
</dbReference>
<dbReference type="PANTHER" id="PTHR44337:SF8">
    <property type="entry name" value="IMMUNOGLOBULIN SUBTYPE DOMAIN-CONTAINING PROTEIN"/>
    <property type="match status" value="1"/>
</dbReference>
<dbReference type="InterPro" id="IPR003598">
    <property type="entry name" value="Ig_sub2"/>
</dbReference>
<keyword evidence="8" id="KW-1185">Reference proteome</keyword>
<dbReference type="Gene3D" id="2.60.40.10">
    <property type="entry name" value="Immunoglobulins"/>
    <property type="match status" value="2"/>
</dbReference>
<dbReference type="PANTHER" id="PTHR44337">
    <property type="entry name" value="CARCINOEMBRYONIC ANTIGEN-RELATED CELL ADHESION MOLECULE 8"/>
    <property type="match status" value="1"/>
</dbReference>
<keyword evidence="4" id="KW-0393">Immunoglobulin domain</keyword>
<keyword evidence="1" id="KW-0732">Signal</keyword>
<dbReference type="SMART" id="SM00409">
    <property type="entry name" value="IG"/>
    <property type="match status" value="1"/>
</dbReference>
<dbReference type="EMBL" id="UYJE01000943">
    <property type="protein sequence ID" value="VDH97847.1"/>
    <property type="molecule type" value="Genomic_DNA"/>
</dbReference>
<evidence type="ECO:0000256" key="1">
    <source>
        <dbReference type="ARBA" id="ARBA00022729"/>
    </source>
</evidence>
<feature type="domain" description="Ig-like" evidence="5">
    <location>
        <begin position="76"/>
        <end position="164"/>
    </location>
</feature>
<comment type="caution">
    <text evidence="6">The sequence shown here is derived from an EMBL/GenBank/DDBJ whole genome shotgun (WGS) entry which is preliminary data.</text>
</comment>
<keyword evidence="3" id="KW-0325">Glycoprotein</keyword>
<dbReference type="AlphaFoldDB" id="A0A8B6C049"/>
<evidence type="ECO:0000256" key="2">
    <source>
        <dbReference type="ARBA" id="ARBA00023157"/>
    </source>
</evidence>
<dbReference type="Pfam" id="PF13895">
    <property type="entry name" value="Ig_2"/>
    <property type="match status" value="1"/>
</dbReference>
<keyword evidence="2" id="KW-1015">Disulfide bond</keyword>
<evidence type="ECO:0000313" key="6">
    <source>
        <dbReference type="EMBL" id="VDH97846.1"/>
    </source>
</evidence>
<reference evidence="6" key="1">
    <citation type="submission" date="2018-11" db="EMBL/GenBank/DDBJ databases">
        <authorList>
            <person name="Alioto T."/>
            <person name="Alioto T."/>
        </authorList>
    </citation>
    <scope>NUCLEOTIDE SEQUENCE</scope>
</reference>
<sequence length="172" mass="19408">MKWLGPPRFSTYTFKDLVKNSLPRIGRVFVVGNHSSGEYNLEIRNFSLMDIGDYRCMTTNGTSSLTADFRLDIYRPPVDMQIVSMDDTGVITVHENENVSLVCEVVSGNPVEDMQWTRGNDTMSVGGPGNISYLFRSIRDDHMSNFTCVANNSGTEIPVQQSIQIHVERMYI</sequence>
<dbReference type="InterPro" id="IPR052598">
    <property type="entry name" value="IgSF_CEA-related"/>
</dbReference>
<organism evidence="6 8">
    <name type="scientific">Mytilus galloprovincialis</name>
    <name type="common">Mediterranean mussel</name>
    <dbReference type="NCBI Taxonomy" id="29158"/>
    <lineage>
        <taxon>Eukaryota</taxon>
        <taxon>Metazoa</taxon>
        <taxon>Spiralia</taxon>
        <taxon>Lophotrochozoa</taxon>
        <taxon>Mollusca</taxon>
        <taxon>Bivalvia</taxon>
        <taxon>Autobranchia</taxon>
        <taxon>Pteriomorphia</taxon>
        <taxon>Mytilida</taxon>
        <taxon>Mytiloidea</taxon>
        <taxon>Mytilidae</taxon>
        <taxon>Mytilinae</taxon>
        <taxon>Mytilus</taxon>
    </lineage>
</organism>
<dbReference type="SUPFAM" id="SSF48726">
    <property type="entry name" value="Immunoglobulin"/>
    <property type="match status" value="2"/>
</dbReference>
<evidence type="ECO:0000259" key="5">
    <source>
        <dbReference type="PROSITE" id="PS50835"/>
    </source>
</evidence>
<dbReference type="InterPro" id="IPR007110">
    <property type="entry name" value="Ig-like_dom"/>
</dbReference>
<dbReference type="OrthoDB" id="6127868at2759"/>
<evidence type="ECO:0000313" key="7">
    <source>
        <dbReference type="EMBL" id="VDH97847.1"/>
    </source>
</evidence>
<name>A0A8B6C049_MYTGA</name>
<dbReference type="InterPro" id="IPR013783">
    <property type="entry name" value="Ig-like_fold"/>
</dbReference>
<dbReference type="Proteomes" id="UP000596742">
    <property type="component" value="Unassembled WGS sequence"/>
</dbReference>
<proteinExistence type="predicted"/>
<dbReference type="EMBL" id="UYJE01000943">
    <property type="protein sequence ID" value="VDH97846.1"/>
    <property type="molecule type" value="Genomic_DNA"/>
</dbReference>
<dbReference type="InterPro" id="IPR036179">
    <property type="entry name" value="Ig-like_dom_sf"/>
</dbReference>
<protein>
    <recommendedName>
        <fullName evidence="5">Ig-like domain-containing protein</fullName>
    </recommendedName>
</protein>
<evidence type="ECO:0000313" key="8">
    <source>
        <dbReference type="Proteomes" id="UP000596742"/>
    </source>
</evidence>
<accession>A0A8B6C049</accession>
<evidence type="ECO:0000256" key="3">
    <source>
        <dbReference type="ARBA" id="ARBA00023180"/>
    </source>
</evidence>
<dbReference type="InterPro" id="IPR003599">
    <property type="entry name" value="Ig_sub"/>
</dbReference>
<dbReference type="PROSITE" id="PS50835">
    <property type="entry name" value="IG_LIKE"/>
    <property type="match status" value="1"/>
</dbReference>